<evidence type="ECO:0000256" key="1">
    <source>
        <dbReference type="SAM" id="Phobius"/>
    </source>
</evidence>
<keyword evidence="1" id="KW-1133">Transmembrane helix</keyword>
<dbReference type="Proteomes" id="UP000070319">
    <property type="component" value="Unassembled WGS sequence"/>
</dbReference>
<feature type="transmembrane region" description="Helical" evidence="1">
    <location>
        <begin position="50"/>
        <end position="66"/>
    </location>
</feature>
<evidence type="ECO:0000313" key="2">
    <source>
        <dbReference type="EMBL" id="KXT50239.1"/>
    </source>
</evidence>
<sequence>MDILGFQKERGFSTGQVQRSLKNALLYFMSLASIRAGYGKRTGKRTLGTVRMIAIIVAYSHLYYNLQIKKLQAFQSPNVVFVDMIAKSTTVWTGATLRMGISMQGTAAIRKFNITNE</sequence>
<reference evidence="2 3" key="1">
    <citation type="submission" date="2016-02" db="EMBL/GenBank/DDBJ databases">
        <authorList>
            <person name="Wen L."/>
            <person name="He K."/>
            <person name="Yang H."/>
        </authorList>
    </citation>
    <scope>NUCLEOTIDE SEQUENCE [LARGE SCALE GENOMIC DNA]</scope>
    <source>
        <strain evidence="2 3">KLE1704</strain>
    </source>
</reference>
<accession>A0A139LFL7</accession>
<comment type="caution">
    <text evidence="2">The sequence shown here is derived from an EMBL/GenBank/DDBJ whole genome shotgun (WGS) entry which is preliminary data.</text>
</comment>
<gene>
    <name evidence="2" type="ORF">HMPREF2531_02343</name>
</gene>
<protein>
    <submittedName>
        <fullName evidence="2">Uncharacterized protein</fullName>
    </submittedName>
</protein>
<keyword evidence="1" id="KW-0472">Membrane</keyword>
<proteinExistence type="predicted"/>
<keyword evidence="1" id="KW-0812">Transmembrane</keyword>
<evidence type="ECO:0000313" key="3">
    <source>
        <dbReference type="Proteomes" id="UP000070319"/>
    </source>
</evidence>
<dbReference type="EMBL" id="LTDF01000084">
    <property type="protein sequence ID" value="KXT50239.1"/>
    <property type="molecule type" value="Genomic_DNA"/>
</dbReference>
<organism evidence="2">
    <name type="scientific">Bacteroides intestinalis</name>
    <dbReference type="NCBI Taxonomy" id="329854"/>
    <lineage>
        <taxon>Bacteria</taxon>
        <taxon>Pseudomonadati</taxon>
        <taxon>Bacteroidota</taxon>
        <taxon>Bacteroidia</taxon>
        <taxon>Bacteroidales</taxon>
        <taxon>Bacteroidaceae</taxon>
        <taxon>Bacteroides</taxon>
    </lineage>
</organism>
<dbReference type="AlphaFoldDB" id="A0A139LFL7"/>
<name>A0A139LFL7_9BACE</name>